<dbReference type="AlphaFoldDB" id="A0A813J3S8"/>
<dbReference type="EMBL" id="CAJNNW010017852">
    <property type="protein sequence ID" value="CAE8661756.1"/>
    <property type="molecule type" value="Genomic_DNA"/>
</dbReference>
<evidence type="ECO:0000313" key="2">
    <source>
        <dbReference type="EMBL" id="CAE8661756.1"/>
    </source>
</evidence>
<accession>A0A813J3S8</accession>
<evidence type="ECO:0000256" key="1">
    <source>
        <dbReference type="SAM" id="MobiDB-lite"/>
    </source>
</evidence>
<feature type="compositionally biased region" description="Low complexity" evidence="1">
    <location>
        <begin position="218"/>
        <end position="258"/>
    </location>
</feature>
<feature type="region of interest" description="Disordered" evidence="1">
    <location>
        <begin position="187"/>
        <end position="264"/>
    </location>
</feature>
<feature type="compositionally biased region" description="Acidic residues" evidence="1">
    <location>
        <begin position="208"/>
        <end position="217"/>
    </location>
</feature>
<name>A0A813J3S8_POLGL</name>
<protein>
    <submittedName>
        <fullName evidence="2">Uncharacterized protein</fullName>
    </submittedName>
</protein>
<organism evidence="2 3">
    <name type="scientific">Polarella glacialis</name>
    <name type="common">Dinoflagellate</name>
    <dbReference type="NCBI Taxonomy" id="89957"/>
    <lineage>
        <taxon>Eukaryota</taxon>
        <taxon>Sar</taxon>
        <taxon>Alveolata</taxon>
        <taxon>Dinophyceae</taxon>
        <taxon>Suessiales</taxon>
        <taxon>Suessiaceae</taxon>
        <taxon>Polarella</taxon>
    </lineage>
</organism>
<feature type="non-terminal residue" evidence="2">
    <location>
        <position position="1"/>
    </location>
</feature>
<comment type="caution">
    <text evidence="2">The sequence shown here is derived from an EMBL/GenBank/DDBJ whole genome shotgun (WGS) entry which is preliminary data.</text>
</comment>
<proteinExistence type="predicted"/>
<feature type="non-terminal residue" evidence="2">
    <location>
        <position position="264"/>
    </location>
</feature>
<sequence length="264" mass="27559">REEDQVAALPAVVADQEAASQEAAADGALAAGPEQLEQIEELFTLNPAELEARALEFKLKPKEGPFDKLDVVTMIVNRILSKGRREARPRVVDEKAEEREALMNKHWRWAKAASAPSSSSSSEGTLLQEFLNLATSPEQKSQIHAFFAMTCDELREHALLELNLKVPGGGKKLVMIAKVCNAMLAMPTRESQSSGSGRPEVAGSNRDDDADDDDDDVVVVSSSAAGSSAAGSSAAGSSAAGSSAAGSSAAGRFAAGSSTQSQSS</sequence>
<reference evidence="2" key="1">
    <citation type="submission" date="2021-02" db="EMBL/GenBank/DDBJ databases">
        <authorList>
            <person name="Dougan E. K."/>
            <person name="Rhodes N."/>
            <person name="Thang M."/>
            <person name="Chan C."/>
        </authorList>
    </citation>
    <scope>NUCLEOTIDE SEQUENCE</scope>
</reference>
<evidence type="ECO:0000313" key="3">
    <source>
        <dbReference type="Proteomes" id="UP000626109"/>
    </source>
</evidence>
<gene>
    <name evidence="2" type="ORF">PGLA2088_LOCUS14638</name>
</gene>
<dbReference type="Proteomes" id="UP000626109">
    <property type="component" value="Unassembled WGS sequence"/>
</dbReference>